<dbReference type="CDD" id="cd06579">
    <property type="entry name" value="TM_PBP1_transp_AraH_like"/>
    <property type="match status" value="1"/>
</dbReference>
<dbReference type="PANTHER" id="PTHR32196">
    <property type="entry name" value="ABC TRANSPORTER PERMEASE PROTEIN YPHD-RELATED-RELATED"/>
    <property type="match status" value="1"/>
</dbReference>
<evidence type="ECO:0000256" key="3">
    <source>
        <dbReference type="ARBA" id="ARBA00022692"/>
    </source>
</evidence>
<dbReference type="RefSeq" id="WP_202661775.1">
    <property type="nucleotide sequence ID" value="NZ_JAESVP010000007.1"/>
</dbReference>
<keyword evidence="2" id="KW-1003">Cell membrane</keyword>
<feature type="transmembrane region" description="Helical" evidence="6">
    <location>
        <begin position="65"/>
        <end position="84"/>
    </location>
</feature>
<feature type="transmembrane region" description="Helical" evidence="6">
    <location>
        <begin position="90"/>
        <end position="107"/>
    </location>
</feature>
<feature type="transmembrane region" description="Helical" evidence="6">
    <location>
        <begin position="231"/>
        <end position="252"/>
    </location>
</feature>
<dbReference type="Proteomes" id="UP000619033">
    <property type="component" value="Unassembled WGS sequence"/>
</dbReference>
<name>A0A8J7MSE9_9RHOB</name>
<comment type="subcellular location">
    <subcellularLocation>
        <location evidence="1">Cell membrane</location>
        <topology evidence="1">Multi-pass membrane protein</topology>
    </subcellularLocation>
</comment>
<keyword evidence="5 6" id="KW-0472">Membrane</keyword>
<gene>
    <name evidence="7" type="ORF">JI744_14080</name>
</gene>
<keyword evidence="8" id="KW-1185">Reference proteome</keyword>
<evidence type="ECO:0000256" key="2">
    <source>
        <dbReference type="ARBA" id="ARBA00022475"/>
    </source>
</evidence>
<sequence length="355" mass="36422">MTRPTAQIHPAPQPPALRHRSVTAALLRPQFLALLVLLAINWLLFPGFFTTTWQDGRLFGSLIDVLNRGTPVAILAIGMTAVIATKGVDLSVGAVMAIAGATAAVMVTGGHSAVLAVAAALATGLLCGLWNGLLVTTLSIQPIIATLVLMVAGRGLAQLITEGSIVTFTDPVLIFIGTGAVAGLPTPVVVLIALTILTTLAVRRTALGLLIEAVGINRSAARFAGIKASALLLVVYAFAGLCAALAGLIVAGDIRGADANNAGLWLELDAILAVVVGGTSLLGGRFSIPMSVVGAMIIQAMNTGILISGFSPQFNLVVKSAVIILILVLQSPFAANLLQRRHLKAPPKAQEGDRA</sequence>
<keyword evidence="3 6" id="KW-0812">Transmembrane</keyword>
<reference evidence="7" key="1">
    <citation type="submission" date="2021-01" db="EMBL/GenBank/DDBJ databases">
        <title>Genome seq and assembly of Tabrizicola sp. KVB23.</title>
        <authorList>
            <person name="Chhetri G."/>
        </authorList>
    </citation>
    <scope>NUCLEOTIDE SEQUENCE</scope>
    <source>
        <strain evidence="7">KVB23</strain>
    </source>
</reference>
<evidence type="ECO:0000256" key="4">
    <source>
        <dbReference type="ARBA" id="ARBA00022989"/>
    </source>
</evidence>
<protein>
    <submittedName>
        <fullName evidence="7">ABC transporter permease</fullName>
    </submittedName>
</protein>
<feature type="transmembrane region" description="Helical" evidence="6">
    <location>
        <begin position="290"/>
        <end position="310"/>
    </location>
</feature>
<evidence type="ECO:0000256" key="6">
    <source>
        <dbReference type="SAM" id="Phobius"/>
    </source>
</evidence>
<comment type="caution">
    <text evidence="7">The sequence shown here is derived from an EMBL/GenBank/DDBJ whole genome shotgun (WGS) entry which is preliminary data.</text>
</comment>
<feature type="transmembrane region" description="Helical" evidence="6">
    <location>
        <begin position="264"/>
        <end position="283"/>
    </location>
</feature>
<organism evidence="7 8">
    <name type="scientific">Fuscibacter oryzae</name>
    <dbReference type="NCBI Taxonomy" id="2803939"/>
    <lineage>
        <taxon>Bacteria</taxon>
        <taxon>Pseudomonadati</taxon>
        <taxon>Pseudomonadota</taxon>
        <taxon>Alphaproteobacteria</taxon>
        <taxon>Rhodobacterales</taxon>
        <taxon>Paracoccaceae</taxon>
        <taxon>Fuscibacter</taxon>
    </lineage>
</organism>
<evidence type="ECO:0000313" key="8">
    <source>
        <dbReference type="Proteomes" id="UP000619033"/>
    </source>
</evidence>
<accession>A0A8J7MSE9</accession>
<dbReference type="InterPro" id="IPR001851">
    <property type="entry name" value="ABC_transp_permease"/>
</dbReference>
<dbReference type="Pfam" id="PF02653">
    <property type="entry name" value="BPD_transp_2"/>
    <property type="match status" value="1"/>
</dbReference>
<feature type="transmembrane region" description="Helical" evidence="6">
    <location>
        <begin position="31"/>
        <end position="53"/>
    </location>
</feature>
<dbReference type="GO" id="GO:0005886">
    <property type="term" value="C:plasma membrane"/>
    <property type="evidence" value="ECO:0007669"/>
    <property type="project" value="UniProtKB-SubCell"/>
</dbReference>
<dbReference type="PANTHER" id="PTHR32196:SF19">
    <property type="entry name" value="GALACTOFURANOSE TRANSPORTER PERMEASE PROTEIN YTFT"/>
    <property type="match status" value="1"/>
</dbReference>
<feature type="transmembrane region" description="Helical" evidence="6">
    <location>
        <begin position="139"/>
        <end position="157"/>
    </location>
</feature>
<dbReference type="GO" id="GO:0022857">
    <property type="term" value="F:transmembrane transporter activity"/>
    <property type="evidence" value="ECO:0007669"/>
    <property type="project" value="InterPro"/>
</dbReference>
<dbReference type="AlphaFoldDB" id="A0A8J7MSE9"/>
<feature type="transmembrane region" description="Helical" evidence="6">
    <location>
        <begin position="316"/>
        <end position="338"/>
    </location>
</feature>
<evidence type="ECO:0000313" key="7">
    <source>
        <dbReference type="EMBL" id="MBL4929233.1"/>
    </source>
</evidence>
<evidence type="ECO:0000256" key="1">
    <source>
        <dbReference type="ARBA" id="ARBA00004651"/>
    </source>
</evidence>
<proteinExistence type="predicted"/>
<keyword evidence="4 6" id="KW-1133">Transmembrane helix</keyword>
<evidence type="ECO:0000256" key="5">
    <source>
        <dbReference type="ARBA" id="ARBA00023136"/>
    </source>
</evidence>
<dbReference type="EMBL" id="JAESVP010000007">
    <property type="protein sequence ID" value="MBL4929233.1"/>
    <property type="molecule type" value="Genomic_DNA"/>
</dbReference>
<feature type="transmembrane region" description="Helical" evidence="6">
    <location>
        <begin position="114"/>
        <end position="133"/>
    </location>
</feature>